<dbReference type="AlphaFoldDB" id="A0A176Y763"/>
<evidence type="ECO:0000313" key="2">
    <source>
        <dbReference type="Proteomes" id="UP000076959"/>
    </source>
</evidence>
<protein>
    <submittedName>
        <fullName evidence="1">Uncharacterized protein</fullName>
    </submittedName>
</protein>
<accession>A0A176Y763</accession>
<comment type="caution">
    <text evidence="1">The sequence shown here is derived from an EMBL/GenBank/DDBJ whole genome shotgun (WGS) entry which is preliminary data.</text>
</comment>
<proteinExistence type="predicted"/>
<keyword evidence="2" id="KW-1185">Reference proteome</keyword>
<dbReference type="STRING" id="1505087.AYJ54_33230"/>
<evidence type="ECO:0000313" key="1">
    <source>
        <dbReference type="EMBL" id="OAE98923.1"/>
    </source>
</evidence>
<name>A0A176Y763_9BRAD</name>
<dbReference type="EMBL" id="LUUB01000120">
    <property type="protein sequence ID" value="OAE98923.1"/>
    <property type="molecule type" value="Genomic_DNA"/>
</dbReference>
<reference evidence="1 2" key="1">
    <citation type="submission" date="2016-03" db="EMBL/GenBank/DDBJ databases">
        <title>Draft Genome Sequence of the Strain BR 10245 (Bradyrhizobium sp.) isolated from nodules of Centrolobium paraense.</title>
        <authorList>
            <person name="Simoes-Araujo J.L.Sr."/>
            <person name="Barauna A.C."/>
            <person name="Silva K."/>
            <person name="Zilli J.E."/>
        </authorList>
    </citation>
    <scope>NUCLEOTIDE SEQUENCE [LARGE SCALE GENOMIC DNA]</scope>
    <source>
        <strain evidence="1 2">BR 10245</strain>
    </source>
</reference>
<organism evidence="1 2">
    <name type="scientific">Bradyrhizobium centrolobii</name>
    <dbReference type="NCBI Taxonomy" id="1505087"/>
    <lineage>
        <taxon>Bacteria</taxon>
        <taxon>Pseudomonadati</taxon>
        <taxon>Pseudomonadota</taxon>
        <taxon>Alphaproteobacteria</taxon>
        <taxon>Hyphomicrobiales</taxon>
        <taxon>Nitrobacteraceae</taxon>
        <taxon>Bradyrhizobium</taxon>
    </lineage>
</organism>
<gene>
    <name evidence="1" type="ORF">AYJ54_33230</name>
</gene>
<sequence length="103" mass="11107">MAVDPGMYLVRRRCFPRMVAKGRKATMTSDPAASVGTAKSQLRGRIISTYQRAQRIITAAASSPSANTHAAMIAYDKAREHLRAAILLASRLFADTDGLVKSA</sequence>
<dbReference type="Proteomes" id="UP000076959">
    <property type="component" value="Unassembled WGS sequence"/>
</dbReference>